<reference evidence="3" key="1">
    <citation type="submission" date="2016-11" db="UniProtKB">
        <authorList>
            <consortium name="WormBaseParasite"/>
        </authorList>
    </citation>
    <scope>IDENTIFICATION</scope>
</reference>
<evidence type="ECO:0000313" key="3">
    <source>
        <dbReference type="WBParaSite" id="L893_g27358.t1"/>
    </source>
</evidence>
<feature type="region of interest" description="Disordered" evidence="1">
    <location>
        <begin position="17"/>
        <end position="41"/>
    </location>
</feature>
<dbReference type="Proteomes" id="UP000095287">
    <property type="component" value="Unplaced"/>
</dbReference>
<keyword evidence="2" id="KW-1185">Reference proteome</keyword>
<proteinExistence type="predicted"/>
<evidence type="ECO:0000256" key="1">
    <source>
        <dbReference type="SAM" id="MobiDB-lite"/>
    </source>
</evidence>
<sequence>MRSIIISKVPATTPTIKHSCVANPKSRSDVPSQSRASWSRESNSVPIPEALKIVNRSPNRNRPDIGIVAHFWLYTVRDSLMRIWCQIRSETMKPDKSTVFLGIFKDPKTWYFRGTRVPTATRKGHSAHKESMRTVPLGSGRHVIIKKKLFPYSHGAVRPQCTVTFSNGGRRQLKPRPLNKHLRPPPADGTTRASRFHFSHKFQLEFKMAKDDGYRAVDVPPTTEAVMNVLVGPFGPCRFDPRYPRTPSAIRTKWIPRLIRFFRRKINSLRTKPE</sequence>
<protein>
    <submittedName>
        <fullName evidence="3">Uncharacterized protein</fullName>
    </submittedName>
</protein>
<dbReference type="AlphaFoldDB" id="A0A1I7ZKN3"/>
<feature type="compositionally biased region" description="Basic residues" evidence="1">
    <location>
        <begin position="171"/>
        <end position="183"/>
    </location>
</feature>
<dbReference type="WBParaSite" id="L893_g27358.t1">
    <property type="protein sequence ID" value="L893_g27358.t1"/>
    <property type="gene ID" value="L893_g27358"/>
</dbReference>
<feature type="compositionally biased region" description="Polar residues" evidence="1">
    <location>
        <begin position="29"/>
        <end position="41"/>
    </location>
</feature>
<accession>A0A1I7ZKN3</accession>
<feature type="region of interest" description="Disordered" evidence="1">
    <location>
        <begin position="168"/>
        <end position="193"/>
    </location>
</feature>
<evidence type="ECO:0000313" key="2">
    <source>
        <dbReference type="Proteomes" id="UP000095287"/>
    </source>
</evidence>
<name>A0A1I7ZKN3_9BILA</name>
<organism evidence="2 3">
    <name type="scientific">Steinernema glaseri</name>
    <dbReference type="NCBI Taxonomy" id="37863"/>
    <lineage>
        <taxon>Eukaryota</taxon>
        <taxon>Metazoa</taxon>
        <taxon>Ecdysozoa</taxon>
        <taxon>Nematoda</taxon>
        <taxon>Chromadorea</taxon>
        <taxon>Rhabditida</taxon>
        <taxon>Tylenchina</taxon>
        <taxon>Panagrolaimomorpha</taxon>
        <taxon>Strongyloidoidea</taxon>
        <taxon>Steinernematidae</taxon>
        <taxon>Steinernema</taxon>
    </lineage>
</organism>